<comment type="caution">
    <text evidence="6">The sequence shown here is derived from an EMBL/GenBank/DDBJ whole genome shotgun (WGS) entry which is preliminary data.</text>
</comment>
<proteinExistence type="predicted"/>
<evidence type="ECO:0000259" key="5">
    <source>
        <dbReference type="Pfam" id="PF13490"/>
    </source>
</evidence>
<dbReference type="Gene3D" id="1.10.10.1320">
    <property type="entry name" value="Anti-sigma factor, zinc-finger domain"/>
    <property type="match status" value="1"/>
</dbReference>
<dbReference type="Pfam" id="PF13490">
    <property type="entry name" value="zf-HC2"/>
    <property type="match status" value="1"/>
</dbReference>
<keyword evidence="4" id="KW-0812">Transmembrane</keyword>
<feature type="transmembrane region" description="Helical" evidence="4">
    <location>
        <begin position="174"/>
        <end position="196"/>
    </location>
</feature>
<keyword evidence="2" id="KW-0804">Transcription</keyword>
<evidence type="ECO:0000313" key="7">
    <source>
        <dbReference type="Proteomes" id="UP001223144"/>
    </source>
</evidence>
<evidence type="ECO:0000256" key="1">
    <source>
        <dbReference type="ARBA" id="ARBA00023015"/>
    </source>
</evidence>
<evidence type="ECO:0000256" key="2">
    <source>
        <dbReference type="ARBA" id="ARBA00023163"/>
    </source>
</evidence>
<protein>
    <submittedName>
        <fullName evidence="6">Zf-HC2 domain-containing protein</fullName>
    </submittedName>
</protein>
<dbReference type="RefSeq" id="WP_279932275.1">
    <property type="nucleotide sequence ID" value="NZ_JARWBG010000055.1"/>
</dbReference>
<accession>A0ABT6HYE1</accession>
<reference evidence="6 7" key="1">
    <citation type="submission" date="2023-04" db="EMBL/GenBank/DDBJ databases">
        <title>Streptomyces chengmaiensis sp. nov. isolated from the stem of mangrove plant in Hainan.</title>
        <authorList>
            <person name="Huang X."/>
            <person name="Zhou S."/>
            <person name="Chu X."/>
            <person name="Xie Y."/>
            <person name="Lin Y."/>
        </authorList>
    </citation>
    <scope>NUCLEOTIDE SEQUENCE [LARGE SCALE GENOMIC DNA]</scope>
    <source>
        <strain evidence="6 7">HNM0663</strain>
    </source>
</reference>
<keyword evidence="7" id="KW-1185">Reference proteome</keyword>
<evidence type="ECO:0000313" key="6">
    <source>
        <dbReference type="EMBL" id="MDH2393054.1"/>
    </source>
</evidence>
<dbReference type="InterPro" id="IPR041916">
    <property type="entry name" value="Anti_sigma_zinc_sf"/>
</dbReference>
<feature type="region of interest" description="Disordered" evidence="3">
    <location>
        <begin position="67"/>
        <end position="154"/>
    </location>
</feature>
<organism evidence="6 7">
    <name type="scientific">Streptomyces chengmaiensis</name>
    <dbReference type="NCBI Taxonomy" id="3040919"/>
    <lineage>
        <taxon>Bacteria</taxon>
        <taxon>Bacillati</taxon>
        <taxon>Actinomycetota</taxon>
        <taxon>Actinomycetes</taxon>
        <taxon>Kitasatosporales</taxon>
        <taxon>Streptomycetaceae</taxon>
        <taxon>Streptomyces</taxon>
    </lineage>
</organism>
<dbReference type="Proteomes" id="UP001223144">
    <property type="component" value="Unassembled WGS sequence"/>
</dbReference>
<sequence length="329" mass="34551">MNTYEPRQEPGQEQESIHDTVGAYVLGILDDAEATAFEAHLAGCDICAAHLEEFSGIEPMLAMLAEAPAPPQREPDASGLPGVPEQSAGPAASGMTQGMGPLPGMRDMSSVPGLPEYRQRAGGRRSGNRSSGNRSGGRSAARRPAVPHEPSPRMLDGLLGEVAVKRDRRRKRGLYLVAAAAALVIGGPTVAVVVTAGDAGAGSRSAAGEPTGKTAFEGMDEQVRATDPTTKVSAVVGMQDKAWGTRTVLELKNVKGPLRCSLVAVSKTGEEEVVTSWAVPEWGYGIPGSTHKSAKDPLYVQGGSAMERNDIDHFEVRTFDGERLVEVDA</sequence>
<dbReference type="InterPro" id="IPR027383">
    <property type="entry name" value="Znf_put"/>
</dbReference>
<evidence type="ECO:0000256" key="4">
    <source>
        <dbReference type="SAM" id="Phobius"/>
    </source>
</evidence>
<name>A0ABT6HYE1_9ACTN</name>
<gene>
    <name evidence="6" type="ORF">QCN29_30620</name>
</gene>
<evidence type="ECO:0000256" key="3">
    <source>
        <dbReference type="SAM" id="MobiDB-lite"/>
    </source>
</evidence>
<feature type="domain" description="Putative zinc-finger" evidence="5">
    <location>
        <begin position="17"/>
        <end position="48"/>
    </location>
</feature>
<keyword evidence="4" id="KW-0472">Membrane</keyword>
<dbReference type="EMBL" id="JARWBG010000055">
    <property type="protein sequence ID" value="MDH2393054.1"/>
    <property type="molecule type" value="Genomic_DNA"/>
</dbReference>
<keyword evidence="4" id="KW-1133">Transmembrane helix</keyword>
<keyword evidence="1" id="KW-0805">Transcription regulation</keyword>
<feature type="compositionally biased region" description="Low complexity" evidence="3">
    <location>
        <begin position="128"/>
        <end position="143"/>
    </location>
</feature>